<reference evidence="15" key="1">
    <citation type="submission" date="2023-10" db="EMBL/GenBank/DDBJ databases">
        <authorList>
            <person name="Chen Y."/>
            <person name="Shah S."/>
            <person name="Dougan E. K."/>
            <person name="Thang M."/>
            <person name="Chan C."/>
        </authorList>
    </citation>
    <scope>NUCLEOTIDE SEQUENCE [LARGE SCALE GENOMIC DNA]</scope>
</reference>
<dbReference type="Proteomes" id="UP001189429">
    <property type="component" value="Unassembled WGS sequence"/>
</dbReference>
<dbReference type="Pfam" id="PF04928">
    <property type="entry name" value="PAP_central"/>
    <property type="match status" value="1"/>
</dbReference>
<comment type="similarity">
    <text evidence="4">Belongs to the poly(A) polymerase family.</text>
</comment>
<comment type="caution">
    <text evidence="15">The sequence shown here is derived from an EMBL/GenBank/DDBJ whole genome shotgun (WGS) entry which is preliminary data.</text>
</comment>
<evidence type="ECO:0000256" key="6">
    <source>
        <dbReference type="ARBA" id="ARBA00022664"/>
    </source>
</evidence>
<keyword evidence="8" id="KW-0479">Metal-binding</keyword>
<gene>
    <name evidence="15" type="ORF">PCOR1329_LOCUS76375</name>
</gene>
<dbReference type="InterPro" id="IPR007012">
    <property type="entry name" value="PolA_pol_cen_dom"/>
</dbReference>
<dbReference type="InterPro" id="IPR011068">
    <property type="entry name" value="NuclTrfase_I-like_C"/>
</dbReference>
<dbReference type="SUPFAM" id="SSF55003">
    <property type="entry name" value="PAP/Archaeal CCA-adding enzyme, C-terminal domain"/>
    <property type="match status" value="1"/>
</dbReference>
<dbReference type="PANTHER" id="PTHR10682">
    <property type="entry name" value="POLY A POLYMERASE"/>
    <property type="match status" value="1"/>
</dbReference>
<keyword evidence="12" id="KW-0539">Nucleus</keyword>
<keyword evidence="9" id="KW-0547">Nucleotide-binding</keyword>
<feature type="domain" description="Poly(A) polymerase central" evidence="13">
    <location>
        <begin position="62"/>
        <end position="208"/>
    </location>
</feature>
<keyword evidence="11" id="KW-0460">Magnesium</keyword>
<evidence type="ECO:0000313" key="15">
    <source>
        <dbReference type="EMBL" id="CAK0898544.1"/>
    </source>
</evidence>
<sequence>MRGVSIDLLFARLAKPLDEGQSLEEALKDDQILKDMDDRSIRCINCYRVADQILQLVPNQDSFRSTLRFVKCWAQRRGIYSNVLGFFGGVTWAVLAARVCQLYPNYPQLVNRFFRTYDQWNWSKPVMLCEIVEASSAPGMAKFKVWNPRTNPADRQHVMPVITPAFPAMNSTHSVTETTKRILLDEFRRGYEVVKGAEAQKSSWMEVHDPYPFFQTFHQYLCLEILAKSEDPHFEVYHKLSGWVESKLRILTRQLDVYDGGPSAGLSYARTPSGMISVAPTPTGG</sequence>
<evidence type="ECO:0000256" key="2">
    <source>
        <dbReference type="ARBA" id="ARBA00001946"/>
    </source>
</evidence>
<protein>
    <recommendedName>
        <fullName evidence="5">polynucleotide adenylyltransferase</fullName>
        <ecNumber evidence="5">2.7.7.19</ecNumber>
    </recommendedName>
</protein>
<organism evidence="15 16">
    <name type="scientific">Prorocentrum cordatum</name>
    <dbReference type="NCBI Taxonomy" id="2364126"/>
    <lineage>
        <taxon>Eukaryota</taxon>
        <taxon>Sar</taxon>
        <taxon>Alveolata</taxon>
        <taxon>Dinophyceae</taxon>
        <taxon>Prorocentrales</taxon>
        <taxon>Prorocentraceae</taxon>
        <taxon>Prorocentrum</taxon>
    </lineage>
</organism>
<keyword evidence="6" id="KW-0507">mRNA processing</keyword>
<evidence type="ECO:0000256" key="4">
    <source>
        <dbReference type="ARBA" id="ARBA00010912"/>
    </source>
</evidence>
<evidence type="ECO:0000256" key="9">
    <source>
        <dbReference type="ARBA" id="ARBA00022741"/>
    </source>
</evidence>
<comment type="subcellular location">
    <subcellularLocation>
        <location evidence="3">Nucleus</location>
    </subcellularLocation>
</comment>
<dbReference type="SUPFAM" id="SSF81631">
    <property type="entry name" value="PAP/OAS1 substrate-binding domain"/>
    <property type="match status" value="1"/>
</dbReference>
<evidence type="ECO:0000256" key="11">
    <source>
        <dbReference type="ARBA" id="ARBA00022842"/>
    </source>
</evidence>
<comment type="cofactor">
    <cofactor evidence="1">
        <name>Mn(2+)</name>
        <dbReference type="ChEBI" id="CHEBI:29035"/>
    </cofactor>
</comment>
<dbReference type="PANTHER" id="PTHR10682:SF10">
    <property type="entry name" value="POLYNUCLEOTIDE ADENYLYLTRANSFERASE"/>
    <property type="match status" value="1"/>
</dbReference>
<dbReference type="EC" id="2.7.7.19" evidence="5"/>
<evidence type="ECO:0000259" key="13">
    <source>
        <dbReference type="Pfam" id="PF04928"/>
    </source>
</evidence>
<evidence type="ECO:0000256" key="7">
    <source>
        <dbReference type="ARBA" id="ARBA00022679"/>
    </source>
</evidence>
<keyword evidence="10" id="KW-0067">ATP-binding</keyword>
<evidence type="ECO:0000256" key="1">
    <source>
        <dbReference type="ARBA" id="ARBA00001936"/>
    </source>
</evidence>
<name>A0ABN9XJC3_9DINO</name>
<dbReference type="InterPro" id="IPR048840">
    <property type="entry name" value="PolA_pol_NTPase"/>
</dbReference>
<dbReference type="Gene3D" id="1.10.1410.10">
    <property type="match status" value="1"/>
</dbReference>
<evidence type="ECO:0000256" key="5">
    <source>
        <dbReference type="ARBA" id="ARBA00012388"/>
    </source>
</evidence>
<keyword evidence="7" id="KW-0808">Transferase</keyword>
<evidence type="ECO:0000259" key="14">
    <source>
        <dbReference type="Pfam" id="PF20750"/>
    </source>
</evidence>
<keyword evidence="16" id="KW-1185">Reference proteome</keyword>
<dbReference type="Gene3D" id="3.30.70.590">
    <property type="entry name" value="Poly(A) polymerase predicted RNA binding domain"/>
    <property type="match status" value="1"/>
</dbReference>
<evidence type="ECO:0000256" key="10">
    <source>
        <dbReference type="ARBA" id="ARBA00022840"/>
    </source>
</evidence>
<evidence type="ECO:0000256" key="8">
    <source>
        <dbReference type="ARBA" id="ARBA00022723"/>
    </source>
</evidence>
<evidence type="ECO:0000256" key="3">
    <source>
        <dbReference type="ARBA" id="ARBA00004123"/>
    </source>
</evidence>
<feature type="domain" description="Poly(A) polymerase nucleotidyltransferase" evidence="14">
    <location>
        <begin position="2"/>
        <end position="57"/>
    </location>
</feature>
<accession>A0ABN9XJC3</accession>
<evidence type="ECO:0000256" key="12">
    <source>
        <dbReference type="ARBA" id="ARBA00023242"/>
    </source>
</evidence>
<proteinExistence type="inferred from homology"/>
<dbReference type="EMBL" id="CAUYUJ010020491">
    <property type="protein sequence ID" value="CAK0898544.1"/>
    <property type="molecule type" value="Genomic_DNA"/>
</dbReference>
<comment type="cofactor">
    <cofactor evidence="2">
        <name>Mg(2+)</name>
        <dbReference type="ChEBI" id="CHEBI:18420"/>
    </cofactor>
</comment>
<evidence type="ECO:0000313" key="16">
    <source>
        <dbReference type="Proteomes" id="UP001189429"/>
    </source>
</evidence>
<dbReference type="Pfam" id="PF20750">
    <property type="entry name" value="PAP_NTPase"/>
    <property type="match status" value="1"/>
</dbReference>